<evidence type="ECO:0000259" key="2">
    <source>
        <dbReference type="Pfam" id="PF03807"/>
    </source>
</evidence>
<name>A0A7M4DHK1_9MICO</name>
<sequence length="249" mass="25659">MTSPLGIIGAGAIGGTLARLAVAAGLDVIIGNSRGPETLADLIDELGRHARAATAREVAREADIIVAVIPLSAYADLPATELAGKVVLDTTNYYPQRDGQIQPLDDQDSTASELVQEHLADSSVVKAINSIAFASLGNGARPAGSPERSTLPIAGGDADAKQRATALLDTLGCDALDIGPLSEGGRSEPGTPAYCDPYMPAWPTEPLPTDELLAWLLSAPVVPVSTEQLRSLIASAERGPAGGYFPETL</sequence>
<feature type="domain" description="Pyrroline-5-carboxylate reductase catalytic N-terminal" evidence="2">
    <location>
        <begin position="5"/>
        <end position="93"/>
    </location>
</feature>
<proteinExistence type="predicted"/>
<dbReference type="SUPFAM" id="SSF51735">
    <property type="entry name" value="NAD(P)-binding Rossmann-fold domains"/>
    <property type="match status" value="1"/>
</dbReference>
<dbReference type="PANTHER" id="PTHR14239">
    <property type="entry name" value="DUDULIN-RELATED"/>
    <property type="match status" value="1"/>
</dbReference>
<evidence type="ECO:0000256" key="1">
    <source>
        <dbReference type="ARBA" id="ARBA00023002"/>
    </source>
</evidence>
<evidence type="ECO:0000313" key="3">
    <source>
        <dbReference type="EMBL" id="VZO36394.1"/>
    </source>
</evidence>
<gene>
    <name evidence="3" type="ORF">HALOF300_01599</name>
</gene>
<organism evidence="3 4">
    <name type="scientific">Occultella aeris</name>
    <dbReference type="NCBI Taxonomy" id="2761496"/>
    <lineage>
        <taxon>Bacteria</taxon>
        <taxon>Bacillati</taxon>
        <taxon>Actinomycetota</taxon>
        <taxon>Actinomycetes</taxon>
        <taxon>Micrococcales</taxon>
        <taxon>Ruaniaceae</taxon>
        <taxon>Occultella</taxon>
    </lineage>
</organism>
<dbReference type="Gene3D" id="3.40.50.720">
    <property type="entry name" value="NAD(P)-binding Rossmann-like Domain"/>
    <property type="match status" value="1"/>
</dbReference>
<protein>
    <submittedName>
        <fullName evidence="3">NADP oxidoreductase coenzyme F420-dependent</fullName>
    </submittedName>
</protein>
<keyword evidence="4" id="KW-1185">Reference proteome</keyword>
<dbReference type="AlphaFoldDB" id="A0A7M4DHK1"/>
<dbReference type="InterPro" id="IPR036291">
    <property type="entry name" value="NAD(P)-bd_dom_sf"/>
</dbReference>
<dbReference type="InterPro" id="IPR051267">
    <property type="entry name" value="STEAP_metalloreductase"/>
</dbReference>
<dbReference type="Proteomes" id="UP000419743">
    <property type="component" value="Unassembled WGS sequence"/>
</dbReference>
<accession>A0A7M4DHK1</accession>
<dbReference type="InterPro" id="IPR028939">
    <property type="entry name" value="P5C_Rdtase_cat_N"/>
</dbReference>
<dbReference type="Pfam" id="PF03807">
    <property type="entry name" value="F420_oxidored"/>
    <property type="match status" value="1"/>
</dbReference>
<dbReference type="EMBL" id="CACRYJ010000021">
    <property type="protein sequence ID" value="VZO36394.1"/>
    <property type="molecule type" value="Genomic_DNA"/>
</dbReference>
<dbReference type="GO" id="GO:0016491">
    <property type="term" value="F:oxidoreductase activity"/>
    <property type="evidence" value="ECO:0007669"/>
    <property type="project" value="UniProtKB-KW"/>
</dbReference>
<comment type="caution">
    <text evidence="3">The sequence shown here is derived from an EMBL/GenBank/DDBJ whole genome shotgun (WGS) entry which is preliminary data.</text>
</comment>
<keyword evidence="1" id="KW-0560">Oxidoreductase</keyword>
<reference evidence="3 4" key="1">
    <citation type="submission" date="2019-11" db="EMBL/GenBank/DDBJ databases">
        <authorList>
            <person name="Criscuolo A."/>
        </authorList>
    </citation>
    <scope>NUCLEOTIDE SEQUENCE [LARGE SCALE GENOMIC DNA]</scope>
    <source>
        <strain evidence="3">CIP111667</strain>
    </source>
</reference>
<dbReference type="RefSeq" id="WP_156740420.1">
    <property type="nucleotide sequence ID" value="NZ_CACRYJ010000021.1"/>
</dbReference>
<evidence type="ECO:0000313" key="4">
    <source>
        <dbReference type="Proteomes" id="UP000419743"/>
    </source>
</evidence>